<comment type="caution">
    <text evidence="1">The sequence shown here is derived from an EMBL/GenBank/DDBJ whole genome shotgun (WGS) entry which is preliminary data.</text>
</comment>
<evidence type="ECO:0000313" key="2">
    <source>
        <dbReference type="Proteomes" id="UP000636709"/>
    </source>
</evidence>
<keyword evidence="2" id="KW-1185">Reference proteome</keyword>
<name>A0A835F8C7_9POAL</name>
<accession>A0A835F8C7</accession>
<protein>
    <submittedName>
        <fullName evidence="1">Uncharacterized protein</fullName>
    </submittedName>
</protein>
<dbReference type="EMBL" id="JACEFO010001608">
    <property type="protein sequence ID" value="KAF8731364.1"/>
    <property type="molecule type" value="Genomic_DNA"/>
</dbReference>
<evidence type="ECO:0000313" key="1">
    <source>
        <dbReference type="EMBL" id="KAF8731364.1"/>
    </source>
</evidence>
<dbReference type="AlphaFoldDB" id="A0A835F8C7"/>
<organism evidence="1 2">
    <name type="scientific">Digitaria exilis</name>
    <dbReference type="NCBI Taxonomy" id="1010633"/>
    <lineage>
        <taxon>Eukaryota</taxon>
        <taxon>Viridiplantae</taxon>
        <taxon>Streptophyta</taxon>
        <taxon>Embryophyta</taxon>
        <taxon>Tracheophyta</taxon>
        <taxon>Spermatophyta</taxon>
        <taxon>Magnoliopsida</taxon>
        <taxon>Liliopsida</taxon>
        <taxon>Poales</taxon>
        <taxon>Poaceae</taxon>
        <taxon>PACMAD clade</taxon>
        <taxon>Panicoideae</taxon>
        <taxon>Panicodae</taxon>
        <taxon>Paniceae</taxon>
        <taxon>Anthephorinae</taxon>
        <taxon>Digitaria</taxon>
    </lineage>
</organism>
<sequence>MASLTMPNWRSIACLTGDDLCSEQDPAEAILHIHRLPYARTPSPVARAFLRGAEAATPHQSLSTACPFPALPIDSPDLLVPSLLSTGALPFSQRPSLLCSPDAGEMALPLAVRRRLASLHQERRNKNGAE</sequence>
<dbReference type="Proteomes" id="UP000636709">
    <property type="component" value="Unassembled WGS sequence"/>
</dbReference>
<reference evidence="1" key="1">
    <citation type="submission" date="2020-07" db="EMBL/GenBank/DDBJ databases">
        <title>Genome sequence and genetic diversity analysis of an under-domesticated orphan crop, white fonio (Digitaria exilis).</title>
        <authorList>
            <person name="Bennetzen J.L."/>
            <person name="Chen S."/>
            <person name="Ma X."/>
            <person name="Wang X."/>
            <person name="Yssel A.E.J."/>
            <person name="Chaluvadi S.R."/>
            <person name="Johnson M."/>
            <person name="Gangashetty P."/>
            <person name="Hamidou F."/>
            <person name="Sanogo M.D."/>
            <person name="Zwaenepoel A."/>
            <person name="Wallace J."/>
            <person name="Van De Peer Y."/>
            <person name="Van Deynze A."/>
        </authorList>
    </citation>
    <scope>NUCLEOTIDE SEQUENCE</scope>
    <source>
        <tissue evidence="1">Leaves</tissue>
    </source>
</reference>
<gene>
    <name evidence="1" type="ORF">HU200_016420</name>
</gene>
<proteinExistence type="predicted"/>